<reference evidence="1" key="1">
    <citation type="submission" date="2020-08" db="EMBL/GenBank/DDBJ databases">
        <title>Multicomponent nature underlies the extraordinary mechanical properties of spider dragline silk.</title>
        <authorList>
            <person name="Kono N."/>
            <person name="Nakamura H."/>
            <person name="Mori M."/>
            <person name="Yoshida Y."/>
            <person name="Ohtoshi R."/>
            <person name="Malay A.D."/>
            <person name="Moran D.A.P."/>
            <person name="Tomita M."/>
            <person name="Numata K."/>
            <person name="Arakawa K."/>
        </authorList>
    </citation>
    <scope>NUCLEOTIDE SEQUENCE</scope>
</reference>
<accession>A0A8X6QP47</accession>
<sequence length="91" mass="10176">MEQASIPRRARPHSDVWVMGSGRGMITLSSFEHSGRMCPDFDSFHHFSGGALFFSRAPQVQQRNFTPVCWEGIAGNKPIVLLSLFIAILKI</sequence>
<proteinExistence type="predicted"/>
<organism evidence="1 2">
    <name type="scientific">Nephila pilipes</name>
    <name type="common">Giant wood spider</name>
    <name type="synonym">Nephila maculata</name>
    <dbReference type="NCBI Taxonomy" id="299642"/>
    <lineage>
        <taxon>Eukaryota</taxon>
        <taxon>Metazoa</taxon>
        <taxon>Ecdysozoa</taxon>
        <taxon>Arthropoda</taxon>
        <taxon>Chelicerata</taxon>
        <taxon>Arachnida</taxon>
        <taxon>Araneae</taxon>
        <taxon>Araneomorphae</taxon>
        <taxon>Entelegynae</taxon>
        <taxon>Araneoidea</taxon>
        <taxon>Nephilidae</taxon>
        <taxon>Nephila</taxon>
    </lineage>
</organism>
<dbReference type="Proteomes" id="UP000887013">
    <property type="component" value="Unassembled WGS sequence"/>
</dbReference>
<gene>
    <name evidence="1" type="ORF">NPIL_256631</name>
</gene>
<protein>
    <submittedName>
        <fullName evidence="1">Uncharacterized protein</fullName>
    </submittedName>
</protein>
<evidence type="ECO:0000313" key="1">
    <source>
        <dbReference type="EMBL" id="GFU29391.1"/>
    </source>
</evidence>
<dbReference type="AlphaFoldDB" id="A0A8X6QP47"/>
<comment type="caution">
    <text evidence="1">The sequence shown here is derived from an EMBL/GenBank/DDBJ whole genome shotgun (WGS) entry which is preliminary data.</text>
</comment>
<name>A0A8X6QP47_NEPPI</name>
<keyword evidence="2" id="KW-1185">Reference proteome</keyword>
<dbReference type="EMBL" id="BMAW01129202">
    <property type="protein sequence ID" value="GFU29391.1"/>
    <property type="molecule type" value="Genomic_DNA"/>
</dbReference>
<evidence type="ECO:0000313" key="2">
    <source>
        <dbReference type="Proteomes" id="UP000887013"/>
    </source>
</evidence>